<evidence type="ECO:0000313" key="2">
    <source>
        <dbReference type="EMBL" id="APJ02489.1"/>
    </source>
</evidence>
<dbReference type="KEGG" id="saqi:AXG55_00480"/>
<evidence type="ECO:0000313" key="3">
    <source>
        <dbReference type="Proteomes" id="UP000184731"/>
    </source>
</evidence>
<dbReference type="AlphaFoldDB" id="A0A1L4CX21"/>
<name>A0A1L4CX21_9BACT</name>
<protein>
    <recommendedName>
        <fullName evidence="1">ParB C-terminal dimerisation domain-containing protein</fullName>
    </recommendedName>
</protein>
<feature type="domain" description="ParB C-terminal dimerisation" evidence="1">
    <location>
        <begin position="140"/>
        <end position="180"/>
    </location>
</feature>
<dbReference type="EMBL" id="CP017834">
    <property type="protein sequence ID" value="APJ02489.1"/>
    <property type="molecule type" value="Genomic_DNA"/>
</dbReference>
<proteinExistence type="predicted"/>
<dbReference type="RefSeq" id="WP_148696194.1">
    <property type="nucleotide sequence ID" value="NZ_CP017834.1"/>
</dbReference>
<keyword evidence="3" id="KW-1185">Reference proteome</keyword>
<reference evidence="2 3" key="1">
    <citation type="submission" date="2016-10" db="EMBL/GenBank/DDBJ databases">
        <title>Silvanigrella aquatica sp. nov., isolated from a freshwater lake located in the Black Forest, Germany, description of Silvanigrellaceae fam. nov., Silvanigrellales ord. nov., reclassification of the order Bdellovibrionales in the class Oligoflexia, reclassification of the families Bacteriovoracaceae and Halobacteriovoraceae in the new order Bacteriovoracales ord. nov., and reclassification of the family Pseudobacteriovoracaceae in the order Oligoflexiales.</title>
        <authorList>
            <person name="Hahn M.W."/>
            <person name="Schmidt J."/>
            <person name="Koll U."/>
            <person name="Rohde M."/>
            <person name="Verbag S."/>
            <person name="Pitt A."/>
            <person name="Nakai R."/>
            <person name="Naganuma T."/>
            <person name="Lang E."/>
        </authorList>
    </citation>
    <scope>NUCLEOTIDE SEQUENCE [LARGE SCALE GENOMIC DNA]</scope>
    <source>
        <strain evidence="2 3">MWH-Nonnen-W8red</strain>
    </source>
</reference>
<dbReference type="OrthoDB" id="9836390at2"/>
<organism evidence="2 3">
    <name type="scientific">Silvanigrella aquatica</name>
    <dbReference type="NCBI Taxonomy" id="1915309"/>
    <lineage>
        <taxon>Bacteria</taxon>
        <taxon>Pseudomonadati</taxon>
        <taxon>Bdellovibrionota</taxon>
        <taxon>Oligoflexia</taxon>
        <taxon>Silvanigrellales</taxon>
        <taxon>Silvanigrellaceae</taxon>
        <taxon>Silvanigrella</taxon>
    </lineage>
</organism>
<dbReference type="Proteomes" id="UP000184731">
    <property type="component" value="Chromosome"/>
</dbReference>
<dbReference type="InterPro" id="IPR057240">
    <property type="entry name" value="ParB_dimer_C"/>
</dbReference>
<gene>
    <name evidence="2" type="ORF">AXG55_00480</name>
</gene>
<accession>A0A1L4CX21</accession>
<sequence length="184" mass="21562">MTKKQSGIKFFEIGEEWRKAWISGNSVKDIAKESGQNPQTISRAIWLARIPRDIQTKIKTYPDIFTRKILIDTFAAKRRQCEKEGFKKLILEVERLIEQGAGTKPNLKRTNKQIMNKKKVHLLEKNINPIYNLNEALNAEQKLKKRLKVHCRVSFHEMGNGEIRIFFESKDQLENILMELSNPR</sequence>
<evidence type="ECO:0000259" key="1">
    <source>
        <dbReference type="Pfam" id="PF23552"/>
    </source>
</evidence>
<dbReference type="Pfam" id="PF23552">
    <property type="entry name" value="ParB_C"/>
    <property type="match status" value="1"/>
</dbReference>